<protein>
    <submittedName>
        <fullName evidence="1">Uncharacterized protein</fullName>
    </submittedName>
</protein>
<evidence type="ECO:0000313" key="2">
    <source>
        <dbReference type="Proteomes" id="UP001161423"/>
    </source>
</evidence>
<gene>
    <name evidence="1" type="ORF">GCM10007891_23540</name>
</gene>
<reference evidence="1" key="1">
    <citation type="journal article" date="2014" name="Int. J. Syst. Evol. Microbiol.">
        <title>Complete genome of a new Firmicutes species belonging to the dominant human colonic microbiota ('Ruminococcus bicirculans') reveals two chromosomes and a selective capacity to utilize plant glucans.</title>
        <authorList>
            <consortium name="NISC Comparative Sequencing Program"/>
            <person name="Wegmann U."/>
            <person name="Louis P."/>
            <person name="Goesmann A."/>
            <person name="Henrissat B."/>
            <person name="Duncan S.H."/>
            <person name="Flint H.J."/>
        </authorList>
    </citation>
    <scope>NUCLEOTIDE SEQUENCE</scope>
    <source>
        <strain evidence="1">NBRC 102424</strain>
    </source>
</reference>
<name>A0ABQ5TYJ5_9GAMM</name>
<reference evidence="1" key="2">
    <citation type="submission" date="2023-01" db="EMBL/GenBank/DDBJ databases">
        <title>Draft genome sequence of Methylophaga thalassica strain NBRC 102424.</title>
        <authorList>
            <person name="Sun Q."/>
            <person name="Mori K."/>
        </authorList>
    </citation>
    <scope>NUCLEOTIDE SEQUENCE</scope>
    <source>
        <strain evidence="1">NBRC 102424</strain>
    </source>
</reference>
<dbReference type="Proteomes" id="UP001161423">
    <property type="component" value="Unassembled WGS sequence"/>
</dbReference>
<organism evidence="1 2">
    <name type="scientific">Methylophaga thalassica</name>
    <dbReference type="NCBI Taxonomy" id="40223"/>
    <lineage>
        <taxon>Bacteria</taxon>
        <taxon>Pseudomonadati</taxon>
        <taxon>Pseudomonadota</taxon>
        <taxon>Gammaproteobacteria</taxon>
        <taxon>Thiotrichales</taxon>
        <taxon>Piscirickettsiaceae</taxon>
        <taxon>Methylophaga</taxon>
    </lineage>
</organism>
<evidence type="ECO:0000313" key="1">
    <source>
        <dbReference type="EMBL" id="GLQ00501.1"/>
    </source>
</evidence>
<sequence length="66" mass="7608">MVDASLLKYLHSTDNKNVALFSQSVSRVWLYFSRKLIAISFKIRDLIINLNYKATSLIFIMKPLAS</sequence>
<keyword evidence="2" id="KW-1185">Reference proteome</keyword>
<dbReference type="EMBL" id="BSND01000006">
    <property type="protein sequence ID" value="GLQ00501.1"/>
    <property type="molecule type" value="Genomic_DNA"/>
</dbReference>
<comment type="caution">
    <text evidence="1">The sequence shown here is derived from an EMBL/GenBank/DDBJ whole genome shotgun (WGS) entry which is preliminary data.</text>
</comment>
<proteinExistence type="predicted"/>
<accession>A0ABQ5TYJ5</accession>